<evidence type="ECO:0000259" key="1">
    <source>
        <dbReference type="Pfam" id="PF12596"/>
    </source>
</evidence>
<keyword evidence="3" id="KW-1185">Reference proteome</keyword>
<accession>A0A6G0VU53</accession>
<evidence type="ECO:0000313" key="2">
    <source>
        <dbReference type="EMBL" id="KAF0707856.1"/>
    </source>
</evidence>
<comment type="caution">
    <text evidence="2">The sequence shown here is derived from an EMBL/GenBank/DDBJ whole genome shotgun (WGS) entry which is preliminary data.</text>
</comment>
<organism evidence="2 3">
    <name type="scientific">Aphis craccivora</name>
    <name type="common">Cowpea aphid</name>
    <dbReference type="NCBI Taxonomy" id="307492"/>
    <lineage>
        <taxon>Eukaryota</taxon>
        <taxon>Metazoa</taxon>
        <taxon>Ecdysozoa</taxon>
        <taxon>Arthropoda</taxon>
        <taxon>Hexapoda</taxon>
        <taxon>Insecta</taxon>
        <taxon>Pterygota</taxon>
        <taxon>Neoptera</taxon>
        <taxon>Paraneoptera</taxon>
        <taxon>Hemiptera</taxon>
        <taxon>Sternorrhyncha</taxon>
        <taxon>Aphidomorpha</taxon>
        <taxon>Aphidoidea</taxon>
        <taxon>Aphididae</taxon>
        <taxon>Aphidini</taxon>
        <taxon>Aphis</taxon>
        <taxon>Aphis</taxon>
    </lineage>
</organism>
<dbReference type="AlphaFoldDB" id="A0A6G0VU53"/>
<dbReference type="InterPro" id="IPR022242">
    <property type="entry name" value="TNP-like_C"/>
</dbReference>
<feature type="domain" description="Transposable element P transposase-like C-terminal" evidence="1">
    <location>
        <begin position="99"/>
        <end position="136"/>
    </location>
</feature>
<evidence type="ECO:0000313" key="3">
    <source>
        <dbReference type="Proteomes" id="UP000478052"/>
    </source>
</evidence>
<name>A0A6G0VU53_APHCR</name>
<feature type="non-terminal residue" evidence="2">
    <location>
        <position position="295"/>
    </location>
</feature>
<protein>
    <recommendedName>
        <fullName evidence="1">Transposable element P transposase-like C-terminal domain-containing protein</fullName>
    </recommendedName>
</protein>
<sequence>NQSLRNLLIDLKLKHPDISYIITRRLNQDIVENLFSYLKAMSGANTHLSPLDFKHCLKWYLLGKHASIALSQNRNTEDTIADNDFLVLEEDKDVLELFKPESETIRTVEHEALEYVVGYVARRFVHKYPDLGKETSASLDSSLSPSWTQHKSRGHLITPSDTLMRVAKVMNKYFEKMHGTSLNKNPKAAVPNPWAAAHLWAASSTVLGRVVLVGLKDFFTKFVVCTTRKVGNRYPKVMETLKTRVILESNDVLPDEVVSCLIRTRTFVRFNHFNKNIANKAPTVGNKSKIRKFML</sequence>
<proteinExistence type="predicted"/>
<dbReference type="Pfam" id="PF12596">
    <property type="entry name" value="Tnp_P_element_C"/>
    <property type="match status" value="1"/>
</dbReference>
<gene>
    <name evidence="2" type="ORF">FWK35_00033981</name>
</gene>
<dbReference type="OrthoDB" id="6618237at2759"/>
<reference evidence="2 3" key="1">
    <citation type="submission" date="2019-08" db="EMBL/GenBank/DDBJ databases">
        <title>Whole genome of Aphis craccivora.</title>
        <authorList>
            <person name="Voronova N.V."/>
            <person name="Shulinski R.S."/>
            <person name="Bandarenka Y.V."/>
            <person name="Zhorov D.G."/>
            <person name="Warner D."/>
        </authorList>
    </citation>
    <scope>NUCLEOTIDE SEQUENCE [LARGE SCALE GENOMIC DNA]</scope>
    <source>
        <strain evidence="2">180601</strain>
        <tissue evidence="2">Whole Body</tissue>
    </source>
</reference>
<dbReference type="Proteomes" id="UP000478052">
    <property type="component" value="Unassembled WGS sequence"/>
</dbReference>
<dbReference type="EMBL" id="VUJU01012371">
    <property type="protein sequence ID" value="KAF0707856.1"/>
    <property type="molecule type" value="Genomic_DNA"/>
</dbReference>
<feature type="non-terminal residue" evidence="2">
    <location>
        <position position="1"/>
    </location>
</feature>